<gene>
    <name evidence="1" type="ORF">LMS43_16440</name>
</gene>
<dbReference type="GO" id="GO:0032259">
    <property type="term" value="P:methylation"/>
    <property type="evidence" value="ECO:0007669"/>
    <property type="project" value="UniProtKB-KW"/>
</dbReference>
<comment type="caution">
    <text evidence="1">The sequence shown here is derived from an EMBL/GenBank/DDBJ whole genome shotgun (WGS) entry which is preliminary data.</text>
</comment>
<dbReference type="RefSeq" id="WP_266125187.1">
    <property type="nucleotide sequence ID" value="NZ_JAJHNU010000007.1"/>
</dbReference>
<accession>A0ABT8ENJ5</accession>
<dbReference type="SUPFAM" id="SSF53335">
    <property type="entry name" value="S-adenosyl-L-methionine-dependent methyltransferases"/>
    <property type="match status" value="1"/>
</dbReference>
<dbReference type="Pfam" id="PF10294">
    <property type="entry name" value="Methyltransf_16"/>
    <property type="match status" value="1"/>
</dbReference>
<dbReference type="InterPro" id="IPR019410">
    <property type="entry name" value="Methyltransf_16"/>
</dbReference>
<keyword evidence="2" id="KW-1185">Reference proteome</keyword>
<name>A0ABT8ENJ5_9BURK</name>
<protein>
    <submittedName>
        <fullName evidence="1">Protein N-lysine methyltransferase family protein</fullName>
    </submittedName>
</protein>
<evidence type="ECO:0000313" key="1">
    <source>
        <dbReference type="EMBL" id="MDN4122879.1"/>
    </source>
</evidence>
<sequence>MNAVRTQVRQISIAETEPLSIQFLYDQQQFHDPKGHAAALGICSASWPLFGMLWPSSIQLATQIALRPVSSTERILELGCGLGLASLVAHRRGAQITASDRHPMAARFLDANQARNGLTGLRYRHAQWGAEVCSVLLGQMGVEEVSHTYDLVIASDLLYERDTPPLLAQLMDQVAKPSAEIWVVDPNRGHHNAFSRAVSAYGFKLIKNKCLRHRTLYDEQGEVMPYKGRLLVYQRHADSLLADLQQPS</sequence>
<dbReference type="CDD" id="cd02440">
    <property type="entry name" value="AdoMet_MTases"/>
    <property type="match status" value="1"/>
</dbReference>
<dbReference type="PANTHER" id="PTHR14614">
    <property type="entry name" value="HEPATOCELLULAR CARCINOMA-ASSOCIATED ANTIGEN"/>
    <property type="match status" value="1"/>
</dbReference>
<dbReference type="InterPro" id="IPR029063">
    <property type="entry name" value="SAM-dependent_MTases_sf"/>
</dbReference>
<keyword evidence="1" id="KW-0808">Transferase</keyword>
<evidence type="ECO:0000313" key="2">
    <source>
        <dbReference type="Proteomes" id="UP001168613"/>
    </source>
</evidence>
<proteinExistence type="predicted"/>
<dbReference type="PANTHER" id="PTHR14614:SF132">
    <property type="entry name" value="PROTEIN-LYSINE METHYLTRANSFERASE C42C1.13"/>
    <property type="match status" value="1"/>
</dbReference>
<dbReference type="EMBL" id="JAJHNU010000007">
    <property type="protein sequence ID" value="MDN4122879.1"/>
    <property type="molecule type" value="Genomic_DNA"/>
</dbReference>
<organism evidence="1 2">
    <name type="scientific">Alcaligenes endophyticus</name>
    <dbReference type="NCBI Taxonomy" id="1929088"/>
    <lineage>
        <taxon>Bacteria</taxon>
        <taxon>Pseudomonadati</taxon>
        <taxon>Pseudomonadota</taxon>
        <taxon>Betaproteobacteria</taxon>
        <taxon>Burkholderiales</taxon>
        <taxon>Alcaligenaceae</taxon>
        <taxon>Alcaligenes</taxon>
    </lineage>
</organism>
<dbReference type="Proteomes" id="UP001168613">
    <property type="component" value="Unassembled WGS sequence"/>
</dbReference>
<dbReference type="Gene3D" id="3.40.50.150">
    <property type="entry name" value="Vaccinia Virus protein VP39"/>
    <property type="match status" value="1"/>
</dbReference>
<reference evidence="1" key="1">
    <citation type="submission" date="2021-11" db="EMBL/GenBank/DDBJ databases">
        <title>Draft genome sequence of Alcaligenes endophyticus type strain CCUG 75668T.</title>
        <authorList>
            <person name="Salva-Serra F."/>
            <person name="Duran R.E."/>
            <person name="Seeger M."/>
            <person name="Moore E.R.B."/>
            <person name="Jaen-Luchoro D."/>
        </authorList>
    </citation>
    <scope>NUCLEOTIDE SEQUENCE</scope>
    <source>
        <strain evidence="1">CCUG 75668</strain>
    </source>
</reference>
<dbReference type="GO" id="GO:0008168">
    <property type="term" value="F:methyltransferase activity"/>
    <property type="evidence" value="ECO:0007669"/>
    <property type="project" value="UniProtKB-KW"/>
</dbReference>
<keyword evidence="1" id="KW-0489">Methyltransferase</keyword>